<dbReference type="PANTHER" id="PTHR23117:SF13">
    <property type="entry name" value="GUANYLATE KINASE"/>
    <property type="match status" value="1"/>
</dbReference>
<organism evidence="7 8">
    <name type="scientific">Bacillus subtilis</name>
    <dbReference type="NCBI Taxonomy" id="1423"/>
    <lineage>
        <taxon>Bacteria</taxon>
        <taxon>Bacillati</taxon>
        <taxon>Bacillota</taxon>
        <taxon>Bacilli</taxon>
        <taxon>Bacillales</taxon>
        <taxon>Bacillaceae</taxon>
        <taxon>Bacillus</taxon>
    </lineage>
</organism>
<dbReference type="PROSITE" id="PS50052">
    <property type="entry name" value="GUANYLATE_KINASE_2"/>
    <property type="match status" value="1"/>
</dbReference>
<evidence type="ECO:0000256" key="1">
    <source>
        <dbReference type="ARBA" id="ARBA00003531"/>
    </source>
</evidence>
<evidence type="ECO:0000256" key="3">
    <source>
        <dbReference type="ARBA" id="ARBA00022679"/>
    </source>
</evidence>
<dbReference type="EMBL" id="JAGFPW010000005">
    <property type="protein sequence ID" value="MBO3794331.1"/>
    <property type="molecule type" value="Genomic_DNA"/>
</dbReference>
<evidence type="ECO:0000256" key="4">
    <source>
        <dbReference type="ARBA" id="ARBA00022777"/>
    </source>
</evidence>
<dbReference type="PANTHER" id="PTHR23117">
    <property type="entry name" value="GUANYLATE KINASE-RELATED"/>
    <property type="match status" value="1"/>
</dbReference>
<dbReference type="SMART" id="SM00072">
    <property type="entry name" value="GuKc"/>
    <property type="match status" value="1"/>
</dbReference>
<evidence type="ECO:0000313" key="7">
    <source>
        <dbReference type="EMBL" id="MBO3794331.1"/>
    </source>
</evidence>
<feature type="domain" description="Guanylate kinase-like" evidence="6">
    <location>
        <begin position="15"/>
        <end position="195"/>
    </location>
</feature>
<dbReference type="Pfam" id="PF00625">
    <property type="entry name" value="Guanylate_kin"/>
    <property type="match status" value="1"/>
</dbReference>
<dbReference type="SUPFAM" id="SSF52540">
    <property type="entry name" value="P-loop containing nucleoside triphosphate hydrolases"/>
    <property type="match status" value="1"/>
</dbReference>
<evidence type="ECO:0000256" key="5">
    <source>
        <dbReference type="ARBA" id="ARBA00048594"/>
    </source>
</evidence>
<name>A0A8I1WDP9_BACIU</name>
<dbReference type="Gene3D" id="3.40.50.300">
    <property type="entry name" value="P-loop containing nucleotide triphosphate hydrolases"/>
    <property type="match status" value="1"/>
</dbReference>
<sequence>MKASISRTTSTTHLNKVYCLIGPSGAGKSSLARELGLPEVISYRTRQELRPGEIDGVDGHFISKEKFLEMKKQDLWITDIEYAGEYYGITQGELLDLENSPMVYVIDWSGLELFKEGIEKIEGYSRDQIVSIFIHTPRKDLEARMIRQGRNKEEIRARLDRADRDYAASTKCDYVVSNENGEMKNALCEILKIIVNDLCYVDKKEIS</sequence>
<accession>A0A8I1WDP9</accession>
<evidence type="ECO:0000313" key="8">
    <source>
        <dbReference type="Proteomes" id="UP000665181"/>
    </source>
</evidence>
<dbReference type="InterPro" id="IPR008144">
    <property type="entry name" value="Guanylate_kin-like_dom"/>
</dbReference>
<proteinExistence type="inferred from homology"/>
<gene>
    <name evidence="7" type="ORF">J5227_08410</name>
</gene>
<keyword evidence="3" id="KW-0808">Transferase</keyword>
<dbReference type="RefSeq" id="WP_163190279.1">
    <property type="nucleotide sequence ID" value="NZ_JAGFPW010000005.1"/>
</dbReference>
<keyword evidence="4 7" id="KW-0418">Kinase</keyword>
<protein>
    <submittedName>
        <fullName evidence="7">Guanylate kinase</fullName>
    </submittedName>
</protein>
<comment type="similarity">
    <text evidence="2">Belongs to the guanylate kinase family.</text>
</comment>
<comment type="catalytic activity">
    <reaction evidence="5">
        <text>GMP + ATP = GDP + ADP</text>
        <dbReference type="Rhea" id="RHEA:20780"/>
        <dbReference type="ChEBI" id="CHEBI:30616"/>
        <dbReference type="ChEBI" id="CHEBI:58115"/>
        <dbReference type="ChEBI" id="CHEBI:58189"/>
        <dbReference type="ChEBI" id="CHEBI:456216"/>
        <dbReference type="EC" id="2.7.4.8"/>
    </reaction>
</comment>
<comment type="caution">
    <text evidence="7">The sequence shown here is derived from an EMBL/GenBank/DDBJ whole genome shotgun (WGS) entry which is preliminary data.</text>
</comment>
<dbReference type="InterPro" id="IPR008145">
    <property type="entry name" value="GK/Ca_channel_bsu"/>
</dbReference>
<dbReference type="AlphaFoldDB" id="A0A8I1WDP9"/>
<comment type="function">
    <text evidence="1">Essential for recycling GMP and indirectly, cGMP.</text>
</comment>
<dbReference type="Proteomes" id="UP000665181">
    <property type="component" value="Unassembled WGS sequence"/>
</dbReference>
<dbReference type="InterPro" id="IPR027417">
    <property type="entry name" value="P-loop_NTPase"/>
</dbReference>
<evidence type="ECO:0000256" key="2">
    <source>
        <dbReference type="ARBA" id="ARBA00005790"/>
    </source>
</evidence>
<dbReference type="GO" id="GO:0005829">
    <property type="term" value="C:cytosol"/>
    <property type="evidence" value="ECO:0007669"/>
    <property type="project" value="TreeGrafter"/>
</dbReference>
<evidence type="ECO:0000259" key="6">
    <source>
        <dbReference type="PROSITE" id="PS50052"/>
    </source>
</evidence>
<reference evidence="7" key="1">
    <citation type="submission" date="2021-03" db="EMBL/GenBank/DDBJ databases">
        <title>Isolation of Bacillus subtilis from fermented food sample.</title>
        <authorList>
            <person name="Lakshmanan V."/>
            <person name="Athira K."/>
            <person name="Rajagopal K."/>
        </authorList>
    </citation>
    <scope>NUCLEOTIDE SEQUENCE</scope>
    <source>
        <strain evidence="7">S1</strain>
    </source>
</reference>
<dbReference type="GO" id="GO:0004385">
    <property type="term" value="F:GMP kinase activity"/>
    <property type="evidence" value="ECO:0007669"/>
    <property type="project" value="UniProtKB-EC"/>
</dbReference>